<evidence type="ECO:0000256" key="7">
    <source>
        <dbReference type="SAM" id="Phobius"/>
    </source>
</evidence>
<proteinExistence type="inferred from homology"/>
<evidence type="ECO:0000256" key="4">
    <source>
        <dbReference type="ARBA" id="ARBA00022989"/>
    </source>
</evidence>
<evidence type="ECO:0000256" key="2">
    <source>
        <dbReference type="ARBA" id="ARBA00022475"/>
    </source>
</evidence>
<evidence type="ECO:0000313" key="10">
    <source>
        <dbReference type="Proteomes" id="UP000640335"/>
    </source>
</evidence>
<reference evidence="9 10" key="1">
    <citation type="submission" date="2020-08" db="EMBL/GenBank/DDBJ databases">
        <title>A Genomic Blueprint of the Chicken Gut Microbiome.</title>
        <authorList>
            <person name="Gilroy R."/>
            <person name="Ravi A."/>
            <person name="Getino M."/>
            <person name="Pursley I."/>
            <person name="Horton D.L."/>
            <person name="Alikhan N.-F."/>
            <person name="Baker D."/>
            <person name="Gharbi K."/>
            <person name="Hall N."/>
            <person name="Watson M."/>
            <person name="Adriaenssens E.M."/>
            <person name="Foster-Nyarko E."/>
            <person name="Jarju S."/>
            <person name="Secka A."/>
            <person name="Antonio M."/>
            <person name="Oren A."/>
            <person name="Chaudhuri R."/>
            <person name="La Ragione R.M."/>
            <person name="Hildebrand F."/>
            <person name="Pallen M.J."/>
        </authorList>
    </citation>
    <scope>NUCLEOTIDE SEQUENCE [LARGE SCALE GENOMIC DNA]</scope>
    <source>
        <strain evidence="9 10">Sa3CUN1</strain>
    </source>
</reference>
<dbReference type="InterPro" id="IPR003838">
    <property type="entry name" value="ABC3_permease_C"/>
</dbReference>
<gene>
    <name evidence="9" type="ORF">H9660_13825</name>
</gene>
<dbReference type="RefSeq" id="WP_191750969.1">
    <property type="nucleotide sequence ID" value="NZ_JACSQZ010000067.1"/>
</dbReference>
<feature type="transmembrane region" description="Helical" evidence="7">
    <location>
        <begin position="216"/>
        <end position="238"/>
    </location>
</feature>
<evidence type="ECO:0000259" key="8">
    <source>
        <dbReference type="Pfam" id="PF02687"/>
    </source>
</evidence>
<comment type="caution">
    <text evidence="9">The sequence shown here is derived from an EMBL/GenBank/DDBJ whole genome shotgun (WGS) entry which is preliminary data.</text>
</comment>
<keyword evidence="4 7" id="KW-1133">Transmembrane helix</keyword>
<keyword evidence="2" id="KW-1003">Cell membrane</keyword>
<sequence length="344" mass="39274">MIIVSSVISLTNKIYNRNLIYPNNTVSFYINRKTDKILLKDVLNNIDIKDNTFLSVSIDIDNYNTLTIDGIFNGEKSDFNLNLSSGRLISYNEYLNKDKVVIVKDNIINQLKKVNNNYFFIYNDEEYNVVGFLDSKKSSYNKDIYINLSAIVDNNKFSQSADNYFYTYCNDDETDRSIANFNKALYGKFGKAELTANPIVSNKNPLIESLAVHARVISMLIIVCLVLLITILNINMYWIDSEQYELGIRRLIGASSIDVILLLIKRYIISLFSSSIFALITFEYLKYTSLLNEFAIENNSIATDIKSIIIVVLISTLFSTICLIVPVNKVLKLNIHQNIKGARL</sequence>
<dbReference type="EMBL" id="JACSQZ010000067">
    <property type="protein sequence ID" value="MBD7916224.1"/>
    <property type="molecule type" value="Genomic_DNA"/>
</dbReference>
<name>A0ABR8Q7H3_9CLOT</name>
<comment type="similarity">
    <text evidence="6">Belongs to the ABC-4 integral membrane protein family.</text>
</comment>
<keyword evidence="10" id="KW-1185">Reference proteome</keyword>
<feature type="transmembrane region" description="Helical" evidence="7">
    <location>
        <begin position="305"/>
        <end position="327"/>
    </location>
</feature>
<evidence type="ECO:0000256" key="3">
    <source>
        <dbReference type="ARBA" id="ARBA00022692"/>
    </source>
</evidence>
<feature type="transmembrane region" description="Helical" evidence="7">
    <location>
        <begin position="259"/>
        <end position="285"/>
    </location>
</feature>
<dbReference type="PANTHER" id="PTHR30572">
    <property type="entry name" value="MEMBRANE COMPONENT OF TRANSPORTER-RELATED"/>
    <property type="match status" value="1"/>
</dbReference>
<evidence type="ECO:0000256" key="1">
    <source>
        <dbReference type="ARBA" id="ARBA00004651"/>
    </source>
</evidence>
<keyword evidence="3 7" id="KW-0812">Transmembrane</keyword>
<evidence type="ECO:0000256" key="6">
    <source>
        <dbReference type="ARBA" id="ARBA00038076"/>
    </source>
</evidence>
<organism evidence="9 10">
    <name type="scientific">Clostridium gallinarum</name>
    <dbReference type="NCBI Taxonomy" id="2762246"/>
    <lineage>
        <taxon>Bacteria</taxon>
        <taxon>Bacillati</taxon>
        <taxon>Bacillota</taxon>
        <taxon>Clostridia</taxon>
        <taxon>Eubacteriales</taxon>
        <taxon>Clostridiaceae</taxon>
        <taxon>Clostridium</taxon>
    </lineage>
</organism>
<keyword evidence="5 7" id="KW-0472">Membrane</keyword>
<feature type="domain" description="ABC3 transporter permease C-terminal" evidence="8">
    <location>
        <begin position="218"/>
        <end position="335"/>
    </location>
</feature>
<dbReference type="Proteomes" id="UP000640335">
    <property type="component" value="Unassembled WGS sequence"/>
</dbReference>
<dbReference type="PANTHER" id="PTHR30572:SF4">
    <property type="entry name" value="ABC TRANSPORTER PERMEASE YTRF"/>
    <property type="match status" value="1"/>
</dbReference>
<dbReference type="InterPro" id="IPR050250">
    <property type="entry name" value="Macrolide_Exporter_MacB"/>
</dbReference>
<accession>A0ABR8Q7H3</accession>
<evidence type="ECO:0000256" key="5">
    <source>
        <dbReference type="ARBA" id="ARBA00023136"/>
    </source>
</evidence>
<protein>
    <submittedName>
        <fullName evidence="9">ABC transporter permease</fullName>
    </submittedName>
</protein>
<evidence type="ECO:0000313" key="9">
    <source>
        <dbReference type="EMBL" id="MBD7916224.1"/>
    </source>
</evidence>
<dbReference type="Pfam" id="PF02687">
    <property type="entry name" value="FtsX"/>
    <property type="match status" value="1"/>
</dbReference>
<comment type="subcellular location">
    <subcellularLocation>
        <location evidence="1">Cell membrane</location>
        <topology evidence="1">Multi-pass membrane protein</topology>
    </subcellularLocation>
</comment>